<proteinExistence type="evidence at transcript level"/>
<dbReference type="EMBL" id="KT716259">
    <property type="protein sequence ID" value="AOR06332.1"/>
    <property type="molecule type" value="mRNA"/>
</dbReference>
<accession>A0A288QCY3</accession>
<dbReference type="GO" id="GO:0016746">
    <property type="term" value="F:acyltransferase activity"/>
    <property type="evidence" value="ECO:0007669"/>
    <property type="project" value="UniProtKB-KW"/>
</dbReference>
<dbReference type="Gene3D" id="3.30.559.10">
    <property type="entry name" value="Chloramphenicol acetyltransferase-like domain"/>
    <property type="match status" value="2"/>
</dbReference>
<reference evidence="5" key="1">
    <citation type="journal article" date="2017" name="Plant Physiol.">
        <title>Characterization of Trichome-Expressed BAHD Acyltransferases in Petunia axillaris Reveals Distinct Acylsugar Assembly Mechanisms within the Solanaceae.</title>
        <authorList>
            <person name="Nadakuduti S.S."/>
            <person name="Uebler J.B."/>
            <person name="Liu X."/>
            <person name="Jones A.D."/>
            <person name="Barry C.S."/>
        </authorList>
    </citation>
    <scope>NUCLEOTIDE SEQUENCE</scope>
    <source>
        <tissue evidence="5">Trichome</tissue>
    </source>
</reference>
<evidence type="ECO:0000313" key="5">
    <source>
        <dbReference type="EMBL" id="AOR06332.1"/>
    </source>
</evidence>
<dbReference type="Pfam" id="PF02458">
    <property type="entry name" value="Transferase"/>
    <property type="match status" value="1"/>
</dbReference>
<sequence length="429" mass="47489">MAASRLALLSRKIIKPSSPTPLSQRIHKLSLMDQMGTHSSAPFVFFYPKQETARSLEPAKVSQIFEKSLSKVLTAYYPFAGRVKDNSIVECNDMGVDLSEVHIDCPMSTIFHHPRTYVDDLIFPKGIPWSSPKDSCLVVAQLSHFECGGIALSACISHKVSDGYSTINFLRDWAMVARNSDAKPSPLFNGASIFKPVNFSSPPVVVDPPLKQNVSERYHFSATKLKSLKALISADSKSQNIPTTVEAITAFLCKCVNTPTFRPSLLIQAVNIRGTNNDALVPADLVGNAFLPFAVSAANKEELNYQRLVDELRNGKEKIRDTLKYNKSEELLCSRVPEIARELNKQTSSNDISIYRFTSLRKFPFHDINFGWGMPRKVDLATVPVNMFILLDNQSGGGLDVLVNLEQGEMSAFQSNDELLHFASPSSGL</sequence>
<name>A0A288QCY3_PETAX</name>
<evidence type="ECO:0000256" key="2">
    <source>
        <dbReference type="ARBA" id="ARBA00009861"/>
    </source>
</evidence>
<evidence type="ECO:0000256" key="3">
    <source>
        <dbReference type="ARBA" id="ARBA00022679"/>
    </source>
</evidence>
<keyword evidence="3 5" id="KW-0808">Transferase</keyword>
<comment type="pathway">
    <text evidence="1">Alkaloid biosynthesis.</text>
</comment>
<gene>
    <name evidence="5" type="primary">ASAT2</name>
</gene>
<evidence type="ECO:0000256" key="1">
    <source>
        <dbReference type="ARBA" id="ARBA00004913"/>
    </source>
</evidence>
<organism evidence="5">
    <name type="scientific">Petunia axillaris</name>
    <name type="common">Large white petunia</name>
    <name type="synonym">Nicotiana axillaris</name>
    <dbReference type="NCBI Taxonomy" id="33119"/>
    <lineage>
        <taxon>Eukaryota</taxon>
        <taxon>Viridiplantae</taxon>
        <taxon>Streptophyta</taxon>
        <taxon>Embryophyta</taxon>
        <taxon>Tracheophyta</taxon>
        <taxon>Spermatophyta</taxon>
        <taxon>Magnoliopsida</taxon>
        <taxon>eudicotyledons</taxon>
        <taxon>Gunneridae</taxon>
        <taxon>Pentapetalae</taxon>
        <taxon>asterids</taxon>
        <taxon>lamiids</taxon>
        <taxon>Solanales</taxon>
        <taxon>Solanaceae</taxon>
        <taxon>Petunioideae</taxon>
        <taxon>Petunia</taxon>
    </lineage>
</organism>
<dbReference type="InterPro" id="IPR023213">
    <property type="entry name" value="CAT-like_dom_sf"/>
</dbReference>
<dbReference type="PANTHER" id="PTHR31623:SF88">
    <property type="entry name" value="ACYLSUGAR ACYLTRANSFERASE 3-LIKE"/>
    <property type="match status" value="1"/>
</dbReference>
<dbReference type="AlphaFoldDB" id="A0A288QCY3"/>
<comment type="similarity">
    <text evidence="2">Belongs to the plant acyltransferase family.</text>
</comment>
<dbReference type="PANTHER" id="PTHR31623">
    <property type="entry name" value="F21J9.9"/>
    <property type="match status" value="1"/>
</dbReference>
<keyword evidence="4 5" id="KW-0012">Acyltransferase</keyword>
<protein>
    <submittedName>
        <fullName evidence="5">Acylsugar acyltransferase</fullName>
    </submittedName>
</protein>
<evidence type="ECO:0000256" key="4">
    <source>
        <dbReference type="ARBA" id="ARBA00023315"/>
    </source>
</evidence>